<evidence type="ECO:0000313" key="1">
    <source>
        <dbReference type="EMBL" id="TGZ52582.1"/>
    </source>
</evidence>
<dbReference type="EMBL" id="QBLH01001231">
    <property type="protein sequence ID" value="TGZ52582.1"/>
    <property type="molecule type" value="Genomic_DNA"/>
</dbReference>
<organism evidence="1 2">
    <name type="scientific">Temnothorax longispinosus</name>
    <dbReference type="NCBI Taxonomy" id="300112"/>
    <lineage>
        <taxon>Eukaryota</taxon>
        <taxon>Metazoa</taxon>
        <taxon>Ecdysozoa</taxon>
        <taxon>Arthropoda</taxon>
        <taxon>Hexapoda</taxon>
        <taxon>Insecta</taxon>
        <taxon>Pterygota</taxon>
        <taxon>Neoptera</taxon>
        <taxon>Endopterygota</taxon>
        <taxon>Hymenoptera</taxon>
        <taxon>Apocrita</taxon>
        <taxon>Aculeata</taxon>
        <taxon>Formicoidea</taxon>
        <taxon>Formicidae</taxon>
        <taxon>Myrmicinae</taxon>
        <taxon>Temnothorax</taxon>
    </lineage>
</organism>
<gene>
    <name evidence="1" type="ORF">DBV15_10507</name>
</gene>
<proteinExistence type="predicted"/>
<keyword evidence="2" id="KW-1185">Reference proteome</keyword>
<dbReference type="AlphaFoldDB" id="A0A4S2KRL8"/>
<name>A0A4S2KRL8_9HYME</name>
<sequence>MNEVELIESKHEEGRIERLSVKLRSSTVLRLIVYAQDDTNTPFAVPSHAFTPPFAVPTDASNLMEREGGPPLAAAPYKVRPDETINSIRQKRAPGTPVHTEGTPRRRIIRHRGTALCFAIRDGTMVPMGLLKRLHMIIM</sequence>
<reference evidence="1 2" key="1">
    <citation type="journal article" date="2019" name="Philos. Trans. R. Soc. Lond., B, Biol. Sci.">
        <title>Ant behaviour and brain gene expression of defending hosts depend on the ecological success of the intruding social parasite.</title>
        <authorList>
            <person name="Kaur R."/>
            <person name="Stoldt M."/>
            <person name="Jongepier E."/>
            <person name="Feldmeyer B."/>
            <person name="Menzel F."/>
            <person name="Bornberg-Bauer E."/>
            <person name="Foitzik S."/>
        </authorList>
    </citation>
    <scope>NUCLEOTIDE SEQUENCE [LARGE SCALE GENOMIC DNA]</scope>
    <source>
        <tissue evidence="1">Whole body</tissue>
    </source>
</reference>
<comment type="caution">
    <text evidence="1">The sequence shown here is derived from an EMBL/GenBank/DDBJ whole genome shotgun (WGS) entry which is preliminary data.</text>
</comment>
<accession>A0A4S2KRL8</accession>
<evidence type="ECO:0000313" key="2">
    <source>
        <dbReference type="Proteomes" id="UP000310200"/>
    </source>
</evidence>
<protein>
    <submittedName>
        <fullName evidence="1">Uncharacterized protein</fullName>
    </submittedName>
</protein>
<dbReference type="Proteomes" id="UP000310200">
    <property type="component" value="Unassembled WGS sequence"/>
</dbReference>